<keyword evidence="2" id="KW-1185">Reference proteome</keyword>
<evidence type="ECO:0000313" key="2">
    <source>
        <dbReference type="Proteomes" id="UP000050509"/>
    </source>
</evidence>
<reference evidence="1 2" key="1">
    <citation type="submission" date="2015-09" db="EMBL/GenBank/DDBJ databases">
        <title>Draft genome sequence of Kouleothrix aurantiaca JCM 19913.</title>
        <authorList>
            <person name="Hemp J."/>
        </authorList>
    </citation>
    <scope>NUCLEOTIDE SEQUENCE [LARGE SCALE GENOMIC DNA]</scope>
    <source>
        <strain evidence="1 2">COM-B</strain>
    </source>
</reference>
<comment type="caution">
    <text evidence="1">The sequence shown here is derived from an EMBL/GenBank/DDBJ whole genome shotgun (WGS) entry which is preliminary data.</text>
</comment>
<feature type="non-terminal residue" evidence="1">
    <location>
        <position position="1"/>
    </location>
</feature>
<dbReference type="PATRIC" id="fig|186479.3.peg.1025"/>
<evidence type="ECO:0000313" key="1">
    <source>
        <dbReference type="EMBL" id="KPV50764.1"/>
    </source>
</evidence>
<accession>A0A0P9H9E3</accession>
<organism evidence="1 2">
    <name type="scientific">Kouleothrix aurantiaca</name>
    <dbReference type="NCBI Taxonomy" id="186479"/>
    <lineage>
        <taxon>Bacteria</taxon>
        <taxon>Bacillati</taxon>
        <taxon>Chloroflexota</taxon>
        <taxon>Chloroflexia</taxon>
        <taxon>Chloroflexales</taxon>
        <taxon>Roseiflexineae</taxon>
        <taxon>Roseiflexaceae</taxon>
        <taxon>Kouleothrix</taxon>
    </lineage>
</organism>
<sequence>AATGAAIGAVGGPVGMAIGGVAGAATGAVAGAAGDAAGEAAEDSFSSYDSDFRTHYETYGTASGYDYDQYTPVYRYGYNLATDPTYRERDWADVEGDARRRWEERNPGTWDRFKDSVRYAWDKARGAI</sequence>
<gene>
    <name evidence="1" type="ORF">SE17_25040</name>
</gene>
<protein>
    <recommendedName>
        <fullName evidence="3">Glycine zipper domain-containing protein</fullName>
    </recommendedName>
</protein>
<dbReference type="AlphaFoldDB" id="A0A0P9H9E3"/>
<dbReference type="EMBL" id="LJCR01001228">
    <property type="protein sequence ID" value="KPV50764.1"/>
    <property type="molecule type" value="Genomic_DNA"/>
</dbReference>
<name>A0A0P9H9E3_9CHLR</name>
<evidence type="ECO:0008006" key="3">
    <source>
        <dbReference type="Google" id="ProtNLM"/>
    </source>
</evidence>
<proteinExistence type="predicted"/>
<dbReference type="Proteomes" id="UP000050509">
    <property type="component" value="Unassembled WGS sequence"/>
</dbReference>